<dbReference type="InterPro" id="IPR036527">
    <property type="entry name" value="SCP2_sterol-bd_dom_sf"/>
</dbReference>
<dbReference type="PANTHER" id="PTHR33204">
    <property type="entry name" value="TRANSCRIPTIONAL REGULATOR, MARR FAMILY"/>
    <property type="match status" value="1"/>
</dbReference>
<dbReference type="RefSeq" id="WP_382393123.1">
    <property type="nucleotide sequence ID" value="NZ_JBHTCQ010000001.1"/>
</dbReference>
<dbReference type="Gene3D" id="3.30.1050.10">
    <property type="entry name" value="SCP2 sterol-binding domain"/>
    <property type="match status" value="1"/>
</dbReference>
<keyword evidence="1" id="KW-0805">Transcription regulation</keyword>
<evidence type="ECO:0000313" key="5">
    <source>
        <dbReference type="EMBL" id="MFC7405101.1"/>
    </source>
</evidence>
<keyword evidence="6" id="KW-1185">Reference proteome</keyword>
<dbReference type="PANTHER" id="PTHR33204:SF18">
    <property type="entry name" value="TRANSCRIPTIONAL REGULATORY PROTEIN"/>
    <property type="match status" value="1"/>
</dbReference>
<keyword evidence="2" id="KW-0238">DNA-binding</keyword>
<evidence type="ECO:0000256" key="3">
    <source>
        <dbReference type="ARBA" id="ARBA00023163"/>
    </source>
</evidence>
<dbReference type="InterPro" id="IPR036388">
    <property type="entry name" value="WH-like_DNA-bd_sf"/>
</dbReference>
<evidence type="ECO:0000313" key="6">
    <source>
        <dbReference type="Proteomes" id="UP001596455"/>
    </source>
</evidence>
<dbReference type="PROSITE" id="PS51118">
    <property type="entry name" value="HTH_HXLR"/>
    <property type="match status" value="1"/>
</dbReference>
<dbReference type="Gene3D" id="1.10.10.10">
    <property type="entry name" value="Winged helix-like DNA-binding domain superfamily/Winged helix DNA-binding domain"/>
    <property type="match status" value="1"/>
</dbReference>
<proteinExistence type="predicted"/>
<dbReference type="Proteomes" id="UP001596455">
    <property type="component" value="Unassembled WGS sequence"/>
</dbReference>
<keyword evidence="3" id="KW-0804">Transcription</keyword>
<feature type="domain" description="HTH hxlR-type" evidence="4">
    <location>
        <begin position="14"/>
        <end position="111"/>
    </location>
</feature>
<dbReference type="InterPro" id="IPR036390">
    <property type="entry name" value="WH_DNA-bd_sf"/>
</dbReference>
<dbReference type="EMBL" id="JBHTCQ010000001">
    <property type="protein sequence ID" value="MFC7405101.1"/>
    <property type="molecule type" value="Genomic_DNA"/>
</dbReference>
<evidence type="ECO:0000256" key="2">
    <source>
        <dbReference type="ARBA" id="ARBA00023125"/>
    </source>
</evidence>
<name>A0ABW2Q6G7_9MICO</name>
<comment type="caution">
    <text evidence="5">The sequence shown here is derived from an EMBL/GenBank/DDBJ whole genome shotgun (WGS) entry which is preliminary data.</text>
</comment>
<evidence type="ECO:0000259" key="4">
    <source>
        <dbReference type="PROSITE" id="PS51118"/>
    </source>
</evidence>
<protein>
    <submittedName>
        <fullName evidence="5">Winged helix-turn-helix transcriptional regulator</fullName>
    </submittedName>
</protein>
<dbReference type="InterPro" id="IPR011991">
    <property type="entry name" value="ArsR-like_HTH"/>
</dbReference>
<dbReference type="InterPro" id="IPR002577">
    <property type="entry name" value="HTH_HxlR"/>
</dbReference>
<organism evidence="5 6">
    <name type="scientific">Georgenia alba</name>
    <dbReference type="NCBI Taxonomy" id="2233858"/>
    <lineage>
        <taxon>Bacteria</taxon>
        <taxon>Bacillati</taxon>
        <taxon>Actinomycetota</taxon>
        <taxon>Actinomycetes</taxon>
        <taxon>Micrococcales</taxon>
        <taxon>Bogoriellaceae</taxon>
        <taxon>Georgenia</taxon>
    </lineage>
</organism>
<dbReference type="CDD" id="cd00090">
    <property type="entry name" value="HTH_ARSR"/>
    <property type="match status" value="1"/>
</dbReference>
<sequence length="229" mass="24203">MPIRRTYAEHGDACRAANALDLVGEKWTLVIVRELILGPRRFAELQTAVRGITPAVLTERLRSLQEAGIVKQVRPDGAGGQAYVATAWGRGLENVLRALGRWYSAGPDPVTTGEMTPDAMILAMRTMAPASPGMVPAVALWLNDARRPDAPVRGYAARATDDGALEVAAGEVTDPAATVTATATAWSSVLLGGVPLDDAERDGRVHVEGDRSAVVRLVELFATPVSAVS</sequence>
<dbReference type="SUPFAM" id="SSF46785">
    <property type="entry name" value="Winged helix' DNA-binding domain"/>
    <property type="match status" value="1"/>
</dbReference>
<dbReference type="SUPFAM" id="SSF55718">
    <property type="entry name" value="SCP-like"/>
    <property type="match status" value="1"/>
</dbReference>
<reference evidence="6" key="1">
    <citation type="journal article" date="2019" name="Int. J. Syst. Evol. Microbiol.">
        <title>The Global Catalogue of Microorganisms (GCM) 10K type strain sequencing project: providing services to taxonomists for standard genome sequencing and annotation.</title>
        <authorList>
            <consortium name="The Broad Institute Genomics Platform"/>
            <consortium name="The Broad Institute Genome Sequencing Center for Infectious Disease"/>
            <person name="Wu L."/>
            <person name="Ma J."/>
        </authorList>
    </citation>
    <scope>NUCLEOTIDE SEQUENCE [LARGE SCALE GENOMIC DNA]</scope>
    <source>
        <strain evidence="6">JCM 1490</strain>
    </source>
</reference>
<accession>A0ABW2Q6G7</accession>
<dbReference type="Pfam" id="PF01638">
    <property type="entry name" value="HxlR"/>
    <property type="match status" value="1"/>
</dbReference>
<evidence type="ECO:0000256" key="1">
    <source>
        <dbReference type="ARBA" id="ARBA00023015"/>
    </source>
</evidence>
<gene>
    <name evidence="5" type="ORF">ACFQQL_08260</name>
</gene>